<dbReference type="AlphaFoldDB" id="A0A4Y9AAS1"/>
<dbReference type="PROSITE" id="PS50889">
    <property type="entry name" value="S4"/>
    <property type="match status" value="1"/>
</dbReference>
<dbReference type="NCBIfam" id="TIGR02988">
    <property type="entry name" value="YaaA_near_RecF"/>
    <property type="match status" value="1"/>
</dbReference>
<sequence>MHEPEKIDIETNYIPLGQFIKLLNIFDSGGMVKAFLQDQGVLVNAEPEHRRGRKLYPGDVIDLEGIGSYIVTKD</sequence>
<dbReference type="Proteomes" id="UP000298484">
    <property type="component" value="Unassembled WGS sequence"/>
</dbReference>
<dbReference type="Gene3D" id="3.10.290.10">
    <property type="entry name" value="RNA-binding S4 domain"/>
    <property type="match status" value="1"/>
</dbReference>
<evidence type="ECO:0000313" key="2">
    <source>
        <dbReference type="EMBL" id="TFJ92297.1"/>
    </source>
</evidence>
<organism evidence="2 3">
    <name type="scientific">Lentibacillus salicampi</name>
    <dbReference type="NCBI Taxonomy" id="175306"/>
    <lineage>
        <taxon>Bacteria</taxon>
        <taxon>Bacillati</taxon>
        <taxon>Bacillota</taxon>
        <taxon>Bacilli</taxon>
        <taxon>Bacillales</taxon>
        <taxon>Bacillaceae</taxon>
        <taxon>Lentibacillus</taxon>
    </lineage>
</organism>
<evidence type="ECO:0000256" key="1">
    <source>
        <dbReference type="PROSITE-ProRule" id="PRU00182"/>
    </source>
</evidence>
<dbReference type="EMBL" id="SRHY01000025">
    <property type="protein sequence ID" value="TFJ92297.1"/>
    <property type="molecule type" value="Genomic_DNA"/>
</dbReference>
<keyword evidence="3" id="KW-1185">Reference proteome</keyword>
<evidence type="ECO:0000313" key="3">
    <source>
        <dbReference type="Proteomes" id="UP000298484"/>
    </source>
</evidence>
<dbReference type="OrthoDB" id="9811532at2"/>
<dbReference type="SUPFAM" id="SSF55174">
    <property type="entry name" value="Alpha-L RNA-binding motif"/>
    <property type="match status" value="1"/>
</dbReference>
<dbReference type="Pfam" id="PF13275">
    <property type="entry name" value="S4_2"/>
    <property type="match status" value="1"/>
</dbReference>
<dbReference type="InterPro" id="IPR014330">
    <property type="entry name" value="RNA-bd_S4-rel_YaaA"/>
</dbReference>
<reference evidence="2 3" key="1">
    <citation type="submission" date="2019-03" db="EMBL/GenBank/DDBJ databases">
        <title>Genome sequence of Lentibacillus salicampi ATCC BAA-719.</title>
        <authorList>
            <person name="Maclea K.S."/>
            <person name="Simoes Junior M."/>
        </authorList>
    </citation>
    <scope>NUCLEOTIDE SEQUENCE [LARGE SCALE GENOMIC DNA]</scope>
    <source>
        <strain evidence="2 3">ATCC BAA-719</strain>
    </source>
</reference>
<dbReference type="RefSeq" id="WP_135110628.1">
    <property type="nucleotide sequence ID" value="NZ_SRHY01000025.1"/>
</dbReference>
<dbReference type="GO" id="GO:0003723">
    <property type="term" value="F:RNA binding"/>
    <property type="evidence" value="ECO:0007669"/>
    <property type="project" value="UniProtKB-KW"/>
</dbReference>
<gene>
    <name evidence="2" type="primary">yaaA</name>
    <name evidence="2" type="ORF">E4U82_13140</name>
</gene>
<protein>
    <submittedName>
        <fullName evidence="2">S4 domain-containing protein YaaA</fullName>
    </submittedName>
</protein>
<keyword evidence="1" id="KW-0694">RNA-binding</keyword>
<name>A0A4Y9AAS1_9BACI</name>
<dbReference type="InterPro" id="IPR036986">
    <property type="entry name" value="S4_RNA-bd_sf"/>
</dbReference>
<proteinExistence type="predicted"/>
<accession>A0A4Y9AAS1</accession>
<comment type="caution">
    <text evidence="2">The sequence shown here is derived from an EMBL/GenBank/DDBJ whole genome shotgun (WGS) entry which is preliminary data.</text>
</comment>